<evidence type="ECO:0000313" key="3">
    <source>
        <dbReference type="EMBL" id="KJY62417.1"/>
    </source>
</evidence>
<dbReference type="InterPro" id="IPR011434">
    <property type="entry name" value="Ltp-like_HTH"/>
</dbReference>
<accession>A0A0F4LUI4</accession>
<name>A0A0F4LUI4_9LACO</name>
<comment type="caution">
    <text evidence="3">The sequence shown here is derived from an EMBL/GenBank/DDBJ whole genome shotgun (WGS) entry which is preliminary data.</text>
</comment>
<dbReference type="EMBL" id="JXJQ01000006">
    <property type="protein sequence ID" value="KJY62417.1"/>
    <property type="molecule type" value="Genomic_DNA"/>
</dbReference>
<evidence type="ECO:0000313" key="4">
    <source>
        <dbReference type="Proteomes" id="UP000033558"/>
    </source>
</evidence>
<dbReference type="InterPro" id="IPR036388">
    <property type="entry name" value="WH-like_DNA-bd_sf"/>
</dbReference>
<protein>
    <recommendedName>
        <fullName evidence="2">Putative host cell surface-exposed lipoprotein Ltp-like HTH region domain-containing protein</fullName>
    </recommendedName>
</protein>
<proteinExistence type="predicted"/>
<dbReference type="STRING" id="1218492.JG30_06280"/>
<keyword evidence="4" id="KW-1185">Reference proteome</keyword>
<evidence type="ECO:0000259" key="2">
    <source>
        <dbReference type="Pfam" id="PF07553"/>
    </source>
</evidence>
<dbReference type="Gene3D" id="1.10.10.10">
    <property type="entry name" value="Winged helix-like DNA-binding domain superfamily/Winged helix DNA-binding domain"/>
    <property type="match status" value="2"/>
</dbReference>
<feature type="compositionally biased region" description="Low complexity" evidence="1">
    <location>
        <begin position="158"/>
        <end position="179"/>
    </location>
</feature>
<evidence type="ECO:0000256" key="1">
    <source>
        <dbReference type="SAM" id="MobiDB-lite"/>
    </source>
</evidence>
<dbReference type="Pfam" id="PF07553">
    <property type="entry name" value="Lipoprotein_Ltp"/>
    <property type="match status" value="2"/>
</dbReference>
<gene>
    <name evidence="3" type="ORF">JG30_06280</name>
</gene>
<dbReference type="AlphaFoldDB" id="A0A0F4LUI4"/>
<feature type="domain" description="Putative host cell surface-exposed lipoprotein Ltp-like HTH region" evidence="2">
    <location>
        <begin position="183"/>
        <end position="228"/>
    </location>
</feature>
<feature type="region of interest" description="Disordered" evidence="1">
    <location>
        <begin position="136"/>
        <end position="180"/>
    </location>
</feature>
<dbReference type="Proteomes" id="UP000033558">
    <property type="component" value="Unassembled WGS sequence"/>
</dbReference>
<dbReference type="PATRIC" id="fig|1218492.5.peg.759"/>
<reference evidence="3 4" key="1">
    <citation type="submission" date="2015-01" db="EMBL/GenBank/DDBJ databases">
        <title>Comparative genomics of the lactic acid bacteria isolated from the honey bee gut.</title>
        <authorList>
            <person name="Ellegaard K.M."/>
            <person name="Tamarit D."/>
            <person name="Javelind E."/>
            <person name="Olofsson T."/>
            <person name="Andersson S.G."/>
            <person name="Vasquez A."/>
        </authorList>
    </citation>
    <scope>NUCLEOTIDE SEQUENCE [LARGE SCALE GENOMIC DNA]</scope>
    <source>
        <strain evidence="3 4">Bin4</strain>
    </source>
</reference>
<organism evidence="3 4">
    <name type="scientific">Bombilactobacillus mellifer</name>
    <dbReference type="NCBI Taxonomy" id="1218492"/>
    <lineage>
        <taxon>Bacteria</taxon>
        <taxon>Bacillati</taxon>
        <taxon>Bacillota</taxon>
        <taxon>Bacilli</taxon>
        <taxon>Lactobacillales</taxon>
        <taxon>Lactobacillaceae</taxon>
        <taxon>Bombilactobacillus</taxon>
    </lineage>
</organism>
<sequence>MISISVLFLSGCIANLSKGELQKNFYYMENQYCQVIIDSQKASMTDKKAVSGAKKAKSNIDQKVNKLKTNASNRKLNTLIIHYGETTEKALQSYIDEIHGKKSYANAPYKSGQLAATIANTYFNGRHASKLAEVEKISNSDNKKTSHKSHKKAQETNSSSEDSISDSSQSDSDTSESSIPADYSNALKQANYYCNVQNMSEKSIHDQLVSDAGGKFSEDAAKYALDHLNANWNENALKKAKSYQQDMAMSENDIREQLTSSAGEKFTAEQADYAVQHLHDN</sequence>
<dbReference type="HOGENOM" id="CLU_982597_0_0_9"/>
<feature type="domain" description="Putative host cell surface-exposed lipoprotein Ltp-like HTH region" evidence="2">
    <location>
        <begin position="231"/>
        <end position="278"/>
    </location>
</feature>